<dbReference type="AlphaFoldDB" id="A0A2W7C9H3"/>
<dbReference type="EMBL" id="MZXV01000085">
    <property type="protein sequence ID" value="PZV33373.1"/>
    <property type="molecule type" value="Genomic_DNA"/>
</dbReference>
<keyword evidence="3" id="KW-1185">Reference proteome</keyword>
<protein>
    <submittedName>
        <fullName evidence="2">Uncharacterized protein</fullName>
    </submittedName>
</protein>
<evidence type="ECO:0000313" key="2">
    <source>
        <dbReference type="EMBL" id="PZV33373.1"/>
    </source>
</evidence>
<name>A0A2W7C9H3_9HYPH</name>
<comment type="caution">
    <text evidence="2">The sequence shown here is derived from an EMBL/GenBank/DDBJ whole genome shotgun (WGS) entry which is preliminary data.</text>
</comment>
<dbReference type="RefSeq" id="WP_111549327.1">
    <property type="nucleotide sequence ID" value="NZ_MZXV01000085.1"/>
</dbReference>
<evidence type="ECO:0000313" key="3">
    <source>
        <dbReference type="Proteomes" id="UP000248616"/>
    </source>
</evidence>
<dbReference type="OrthoDB" id="8084888at2"/>
<sequence>MTTFDESLIPDFDTKTIPKPGDQHDPTVRAHQATFQERFGDFPSRHVVGLQFGPAPKGEWVGLIVELEDGSAVKAAIPFTLWQAFGNEYALAMMTAAEIVQMAYGPSEGQA</sequence>
<evidence type="ECO:0000256" key="1">
    <source>
        <dbReference type="SAM" id="MobiDB-lite"/>
    </source>
</evidence>
<proteinExistence type="predicted"/>
<feature type="compositionally biased region" description="Basic and acidic residues" evidence="1">
    <location>
        <begin position="12"/>
        <end position="27"/>
    </location>
</feature>
<reference evidence="3" key="1">
    <citation type="submission" date="2017-03" db="EMBL/GenBank/DDBJ databases">
        <authorList>
            <person name="Safronova V.I."/>
            <person name="Sazanova A.L."/>
            <person name="Chirak E.R."/>
        </authorList>
    </citation>
    <scope>NUCLEOTIDE SEQUENCE [LARGE SCALE GENOMIC DNA]</scope>
    <source>
        <strain evidence="3">Ach-343</strain>
    </source>
</reference>
<feature type="region of interest" description="Disordered" evidence="1">
    <location>
        <begin position="1"/>
        <end position="27"/>
    </location>
</feature>
<gene>
    <name evidence="2" type="ORF">B5V02_39325</name>
</gene>
<dbReference type="Proteomes" id="UP000248616">
    <property type="component" value="Unassembled WGS sequence"/>
</dbReference>
<organism evidence="2 3">
    <name type="scientific">Mesorhizobium kowhaii</name>
    <dbReference type="NCBI Taxonomy" id="1300272"/>
    <lineage>
        <taxon>Bacteria</taxon>
        <taxon>Pseudomonadati</taxon>
        <taxon>Pseudomonadota</taxon>
        <taxon>Alphaproteobacteria</taxon>
        <taxon>Hyphomicrobiales</taxon>
        <taxon>Phyllobacteriaceae</taxon>
        <taxon>Mesorhizobium</taxon>
    </lineage>
</organism>
<accession>A0A2W7C9H3</accession>